<gene>
    <name evidence="1" type="ORF">SAMN05660690_1503</name>
</gene>
<sequence length="80" mass="8739">MTGGSLRSELLDSDIEAPCPNCEYPVWIRLVEVVAHCAVLCPACRCRIWLTDADGSVQNAATDIDNAVDDLTRQLGGMFR</sequence>
<proteinExistence type="predicted"/>
<evidence type="ECO:0000313" key="1">
    <source>
        <dbReference type="EMBL" id="SDC45460.1"/>
    </source>
</evidence>
<reference evidence="2" key="1">
    <citation type="submission" date="2016-10" db="EMBL/GenBank/DDBJ databases">
        <authorList>
            <person name="Varghese N."/>
            <person name="Submissions S."/>
        </authorList>
    </citation>
    <scope>NUCLEOTIDE SEQUENCE [LARGE SCALE GENOMIC DNA]</scope>
    <source>
        <strain evidence="2">DSM 45421</strain>
    </source>
</reference>
<dbReference type="OrthoDB" id="4231312at2"/>
<accession>A0A1G6LQC7</accession>
<dbReference type="EMBL" id="FMZF01000002">
    <property type="protein sequence ID" value="SDC45460.1"/>
    <property type="molecule type" value="Genomic_DNA"/>
</dbReference>
<dbReference type="Proteomes" id="UP000199416">
    <property type="component" value="Unassembled WGS sequence"/>
</dbReference>
<organism evidence="1 2">
    <name type="scientific">Geodermatophilus telluris</name>
    <dbReference type="NCBI Taxonomy" id="1190417"/>
    <lineage>
        <taxon>Bacteria</taxon>
        <taxon>Bacillati</taxon>
        <taxon>Actinomycetota</taxon>
        <taxon>Actinomycetes</taxon>
        <taxon>Geodermatophilales</taxon>
        <taxon>Geodermatophilaceae</taxon>
        <taxon>Geodermatophilus</taxon>
    </lineage>
</organism>
<dbReference type="RefSeq" id="WP_091364785.1">
    <property type="nucleotide sequence ID" value="NZ_FMZF01000002.1"/>
</dbReference>
<protein>
    <submittedName>
        <fullName evidence="1">Uncharacterized protein</fullName>
    </submittedName>
</protein>
<dbReference type="AlphaFoldDB" id="A0A1G6LQC7"/>
<keyword evidence="2" id="KW-1185">Reference proteome</keyword>
<evidence type="ECO:0000313" key="2">
    <source>
        <dbReference type="Proteomes" id="UP000199416"/>
    </source>
</evidence>
<name>A0A1G6LQC7_9ACTN</name>